<evidence type="ECO:0000256" key="1">
    <source>
        <dbReference type="SAM" id="Coils"/>
    </source>
</evidence>
<dbReference type="Gene3D" id="3.10.450.160">
    <property type="entry name" value="inner membrane protein cigr"/>
    <property type="match status" value="1"/>
</dbReference>
<evidence type="ECO:0000313" key="3">
    <source>
        <dbReference type="EMBL" id="WCT72340.1"/>
    </source>
</evidence>
<sequence>MRKFLTFGLIAAAMVPTLAQAQTRELRDGRQDIRQEQRDVNRAIRNGAPGHVVRDQQRDVREARREYREDWRDYRRSNRNVYHRPAYVGPRGYAYRPVAVGYRFAPTYYGRNYWVSDWQRYRLSAPGRNQQWIRYGNDVVLVDVRNGRTIAVNNSFFW</sequence>
<keyword evidence="1" id="KW-0175">Coiled coil</keyword>
<organism evidence="3 4">
    <name type="scientific">Sphingomonas naphthae</name>
    <dbReference type="NCBI Taxonomy" id="1813468"/>
    <lineage>
        <taxon>Bacteria</taxon>
        <taxon>Pseudomonadati</taxon>
        <taxon>Pseudomonadota</taxon>
        <taxon>Alphaproteobacteria</taxon>
        <taxon>Sphingomonadales</taxon>
        <taxon>Sphingomonadaceae</taxon>
        <taxon>Sphingomonas</taxon>
    </lineage>
</organism>
<feature type="coiled-coil region" evidence="1">
    <location>
        <begin position="19"/>
        <end position="46"/>
    </location>
</feature>
<accession>A0ABY7TIU5</accession>
<evidence type="ECO:0000256" key="2">
    <source>
        <dbReference type="SAM" id="SignalP"/>
    </source>
</evidence>
<gene>
    <name evidence="3" type="ORF">PQ455_11900</name>
</gene>
<proteinExistence type="predicted"/>
<dbReference type="RefSeq" id="WP_273686298.1">
    <property type="nucleotide sequence ID" value="NZ_CP117411.1"/>
</dbReference>
<protein>
    <submittedName>
        <fullName evidence="3">RcnB family protein</fullName>
    </submittedName>
</protein>
<feature type="signal peptide" evidence="2">
    <location>
        <begin position="1"/>
        <end position="21"/>
    </location>
</feature>
<keyword evidence="4" id="KW-1185">Reference proteome</keyword>
<reference evidence="3 4" key="1">
    <citation type="submission" date="2023-02" db="EMBL/GenBank/DDBJ databases">
        <title>Genome sequence of Sphingomonas naphthae.</title>
        <authorList>
            <person name="Kim S."/>
            <person name="Heo J."/>
            <person name="Kwon S.-W."/>
        </authorList>
    </citation>
    <scope>NUCLEOTIDE SEQUENCE [LARGE SCALE GENOMIC DNA]</scope>
    <source>
        <strain evidence="3 4">KACC 18716</strain>
    </source>
</reference>
<feature type="chain" id="PRO_5045858770" evidence="2">
    <location>
        <begin position="22"/>
        <end position="158"/>
    </location>
</feature>
<dbReference type="InterPro" id="IPR024572">
    <property type="entry name" value="RcnB"/>
</dbReference>
<dbReference type="Pfam" id="PF11776">
    <property type="entry name" value="RcnB"/>
    <property type="match status" value="1"/>
</dbReference>
<evidence type="ECO:0000313" key="4">
    <source>
        <dbReference type="Proteomes" id="UP001220395"/>
    </source>
</evidence>
<keyword evidence="2" id="KW-0732">Signal</keyword>
<dbReference type="Proteomes" id="UP001220395">
    <property type="component" value="Chromosome"/>
</dbReference>
<dbReference type="EMBL" id="CP117411">
    <property type="protein sequence ID" value="WCT72340.1"/>
    <property type="molecule type" value="Genomic_DNA"/>
</dbReference>
<name>A0ABY7TIU5_9SPHN</name>